<reference evidence="3 4" key="1">
    <citation type="submission" date="2018-10" db="EMBL/GenBank/DDBJ databases">
        <title>Genomic Encyclopedia of Type Strains, Phase IV (KMG-IV): sequencing the most valuable type-strain genomes for metagenomic binning, comparative biology and taxonomic classification.</title>
        <authorList>
            <person name="Goeker M."/>
        </authorList>
    </citation>
    <scope>NUCLEOTIDE SEQUENCE [LARGE SCALE GENOMIC DNA]</scope>
    <source>
        <strain evidence="3 4">DSM 23229</strain>
    </source>
</reference>
<evidence type="ECO:0000256" key="1">
    <source>
        <dbReference type="SAM" id="Phobius"/>
    </source>
</evidence>
<keyword evidence="1" id="KW-0812">Transmembrane</keyword>
<evidence type="ECO:0000313" key="4">
    <source>
        <dbReference type="Proteomes" id="UP000281975"/>
    </source>
</evidence>
<sequence length="142" mass="15186">MNTTAEPTPRRGLHPLHGILLAGILPLFLGAALSDYAYSTSYLIQWSTFASWLIAGGLVFNGLTLLCALLGFFRASGQRRLAAVYFLLLLVCWGLGFINALVHARDAWAMMPTGFVLSIIITVLAGMAAWLGFSRLGAGGKA</sequence>
<dbReference type="OrthoDB" id="2873672at2"/>
<proteinExistence type="predicted"/>
<evidence type="ECO:0000259" key="2">
    <source>
        <dbReference type="Pfam" id="PF09990"/>
    </source>
</evidence>
<keyword evidence="1" id="KW-1133">Transmembrane helix</keyword>
<feature type="transmembrane region" description="Helical" evidence="1">
    <location>
        <begin position="19"/>
        <end position="38"/>
    </location>
</feature>
<feature type="transmembrane region" description="Helical" evidence="1">
    <location>
        <begin position="114"/>
        <end position="133"/>
    </location>
</feature>
<dbReference type="RefSeq" id="WP_121171340.1">
    <property type="nucleotide sequence ID" value="NZ_RBIN01000002.1"/>
</dbReference>
<keyword evidence="4" id="KW-1185">Reference proteome</keyword>
<accession>A0A420WZE1</accession>
<feature type="domain" description="DUF2231" evidence="2">
    <location>
        <begin position="14"/>
        <end position="132"/>
    </location>
</feature>
<organism evidence="3 4">
    <name type="scientific">Kushneria sinocarnis</name>
    <dbReference type="NCBI Taxonomy" id="595502"/>
    <lineage>
        <taxon>Bacteria</taxon>
        <taxon>Pseudomonadati</taxon>
        <taxon>Pseudomonadota</taxon>
        <taxon>Gammaproteobacteria</taxon>
        <taxon>Oceanospirillales</taxon>
        <taxon>Halomonadaceae</taxon>
        <taxon>Kushneria</taxon>
    </lineage>
</organism>
<feature type="transmembrane region" description="Helical" evidence="1">
    <location>
        <begin position="84"/>
        <end position="102"/>
    </location>
</feature>
<protein>
    <submittedName>
        <fullName evidence="3">Putative membrane protein</fullName>
    </submittedName>
</protein>
<evidence type="ECO:0000313" key="3">
    <source>
        <dbReference type="EMBL" id="RKR06716.1"/>
    </source>
</evidence>
<dbReference type="InterPro" id="IPR019251">
    <property type="entry name" value="DUF2231_TM"/>
</dbReference>
<dbReference type="Pfam" id="PF09990">
    <property type="entry name" value="DUF2231"/>
    <property type="match status" value="1"/>
</dbReference>
<dbReference type="EMBL" id="RBIN01000002">
    <property type="protein sequence ID" value="RKR06716.1"/>
    <property type="molecule type" value="Genomic_DNA"/>
</dbReference>
<feature type="transmembrane region" description="Helical" evidence="1">
    <location>
        <begin position="50"/>
        <end position="72"/>
    </location>
</feature>
<gene>
    <name evidence="3" type="ORF">C7446_0709</name>
</gene>
<comment type="caution">
    <text evidence="3">The sequence shown here is derived from an EMBL/GenBank/DDBJ whole genome shotgun (WGS) entry which is preliminary data.</text>
</comment>
<dbReference type="AlphaFoldDB" id="A0A420WZE1"/>
<dbReference type="Proteomes" id="UP000281975">
    <property type="component" value="Unassembled WGS sequence"/>
</dbReference>
<keyword evidence="1" id="KW-0472">Membrane</keyword>
<name>A0A420WZE1_9GAMM</name>